<sequence>MVTPPPASRGSPGLSPPQLAAEKPASQHDGARAALLALREEHVRLREANLKLRERELNKRQEIDSLTVARDLTAKELAAVQEDLEESKQEPGAEPRAAERAGAEAGALQRGDLHGGEKTRGCPLCGAHQGADRPSVPAAQRAG</sequence>
<feature type="compositionally biased region" description="Basic and acidic residues" evidence="1">
    <location>
        <begin position="111"/>
        <end position="120"/>
    </location>
</feature>
<protein>
    <submittedName>
        <fullName evidence="2">Uncharacterized protein</fullName>
    </submittedName>
</protein>
<dbReference type="Proteomes" id="UP001178507">
    <property type="component" value="Unassembled WGS sequence"/>
</dbReference>
<accession>A0AA36HN66</accession>
<organism evidence="2 3">
    <name type="scientific">Effrenium voratum</name>
    <dbReference type="NCBI Taxonomy" id="2562239"/>
    <lineage>
        <taxon>Eukaryota</taxon>
        <taxon>Sar</taxon>
        <taxon>Alveolata</taxon>
        <taxon>Dinophyceae</taxon>
        <taxon>Suessiales</taxon>
        <taxon>Symbiodiniaceae</taxon>
        <taxon>Effrenium</taxon>
    </lineage>
</organism>
<feature type="compositionally biased region" description="Basic and acidic residues" evidence="1">
    <location>
        <begin position="86"/>
        <end position="102"/>
    </location>
</feature>
<feature type="region of interest" description="Disordered" evidence="1">
    <location>
        <begin position="82"/>
        <end position="143"/>
    </location>
</feature>
<dbReference type="EMBL" id="CAUJNA010000124">
    <property type="protein sequence ID" value="CAJ1372244.1"/>
    <property type="molecule type" value="Genomic_DNA"/>
</dbReference>
<evidence type="ECO:0000313" key="3">
    <source>
        <dbReference type="Proteomes" id="UP001178507"/>
    </source>
</evidence>
<gene>
    <name evidence="2" type="ORF">EVOR1521_LOCUS2365</name>
</gene>
<proteinExistence type="predicted"/>
<evidence type="ECO:0000313" key="2">
    <source>
        <dbReference type="EMBL" id="CAJ1372244.1"/>
    </source>
</evidence>
<dbReference type="AlphaFoldDB" id="A0AA36HN66"/>
<keyword evidence="3" id="KW-1185">Reference proteome</keyword>
<reference evidence="2" key="1">
    <citation type="submission" date="2023-08" db="EMBL/GenBank/DDBJ databases">
        <authorList>
            <person name="Chen Y."/>
            <person name="Shah S."/>
            <person name="Dougan E. K."/>
            <person name="Thang M."/>
            <person name="Chan C."/>
        </authorList>
    </citation>
    <scope>NUCLEOTIDE SEQUENCE</scope>
</reference>
<name>A0AA36HN66_9DINO</name>
<feature type="region of interest" description="Disordered" evidence="1">
    <location>
        <begin position="1"/>
        <end position="30"/>
    </location>
</feature>
<evidence type="ECO:0000256" key="1">
    <source>
        <dbReference type="SAM" id="MobiDB-lite"/>
    </source>
</evidence>
<comment type="caution">
    <text evidence="2">The sequence shown here is derived from an EMBL/GenBank/DDBJ whole genome shotgun (WGS) entry which is preliminary data.</text>
</comment>